<dbReference type="EMBL" id="CTRP01000015">
    <property type="protein sequence ID" value="CQR74758.1"/>
    <property type="molecule type" value="Genomic_DNA"/>
</dbReference>
<reference evidence="5" key="1">
    <citation type="submission" date="2015-03" db="EMBL/GenBank/DDBJ databases">
        <authorList>
            <person name="Nijsse Bart"/>
        </authorList>
    </citation>
    <scope>NUCLEOTIDE SEQUENCE [LARGE SCALE GENOMIC DNA]</scope>
</reference>
<keyword evidence="5" id="KW-1185">Reference proteome</keyword>
<name>A0A0U1L4Y5_9FIRM</name>
<dbReference type="Proteomes" id="UP000049855">
    <property type="component" value="Unassembled WGS sequence"/>
</dbReference>
<dbReference type="PROSITE" id="PS50076">
    <property type="entry name" value="DNAJ_2"/>
    <property type="match status" value="1"/>
</dbReference>
<dbReference type="InterPro" id="IPR002939">
    <property type="entry name" value="DnaJ_C"/>
</dbReference>
<dbReference type="Pfam" id="PF01556">
    <property type="entry name" value="DnaJ_C"/>
    <property type="match status" value="1"/>
</dbReference>
<dbReference type="Pfam" id="PF00226">
    <property type="entry name" value="DnaJ"/>
    <property type="match status" value="1"/>
</dbReference>
<dbReference type="InterPro" id="IPR018253">
    <property type="entry name" value="DnaJ_domain_CS"/>
</dbReference>
<evidence type="ECO:0000313" key="4">
    <source>
        <dbReference type="EMBL" id="CQR74758.1"/>
    </source>
</evidence>
<dbReference type="AlphaFoldDB" id="A0A0U1L4Y5"/>
<dbReference type="CDD" id="cd06257">
    <property type="entry name" value="DnaJ"/>
    <property type="match status" value="1"/>
</dbReference>
<dbReference type="SUPFAM" id="SSF49493">
    <property type="entry name" value="HSP40/DnaJ peptide-binding domain"/>
    <property type="match status" value="2"/>
</dbReference>
<feature type="domain" description="J" evidence="3">
    <location>
        <begin position="5"/>
        <end position="72"/>
    </location>
</feature>
<dbReference type="InterPro" id="IPR036869">
    <property type="entry name" value="J_dom_sf"/>
</dbReference>
<dbReference type="Gene3D" id="1.10.287.110">
    <property type="entry name" value="DnaJ domain"/>
    <property type="match status" value="1"/>
</dbReference>
<protein>
    <submittedName>
        <fullName evidence="4">DnaJ-class molecular chaperone CbpA</fullName>
    </submittedName>
</protein>
<evidence type="ECO:0000313" key="5">
    <source>
        <dbReference type="Proteomes" id="UP000049855"/>
    </source>
</evidence>
<dbReference type="Gene3D" id="2.60.260.20">
    <property type="entry name" value="Urease metallochaperone UreE, N-terminal domain"/>
    <property type="match status" value="2"/>
</dbReference>
<dbReference type="PROSITE" id="PS00636">
    <property type="entry name" value="DNAJ_1"/>
    <property type="match status" value="1"/>
</dbReference>
<dbReference type="PRINTS" id="PR00625">
    <property type="entry name" value="JDOMAIN"/>
</dbReference>
<organism evidence="4 5">
    <name type="scientific">Sporomusa ovata</name>
    <dbReference type="NCBI Taxonomy" id="2378"/>
    <lineage>
        <taxon>Bacteria</taxon>
        <taxon>Bacillati</taxon>
        <taxon>Bacillota</taxon>
        <taxon>Negativicutes</taxon>
        <taxon>Selenomonadales</taxon>
        <taxon>Sporomusaceae</taxon>
        <taxon>Sporomusa</taxon>
    </lineage>
</organism>
<dbReference type="InterPro" id="IPR001623">
    <property type="entry name" value="DnaJ_domain"/>
</dbReference>
<dbReference type="SUPFAM" id="SSF57938">
    <property type="entry name" value="DnaJ/Hsp40 cysteine-rich domain"/>
    <property type="match status" value="1"/>
</dbReference>
<dbReference type="PANTHER" id="PTHR43096:SF52">
    <property type="entry name" value="DNAJ HOMOLOG 1, MITOCHONDRIAL-RELATED"/>
    <property type="match status" value="1"/>
</dbReference>
<proteinExistence type="predicted"/>
<dbReference type="SMART" id="SM00271">
    <property type="entry name" value="DnaJ"/>
    <property type="match status" value="1"/>
</dbReference>
<accession>A0A0U1L4Y5</accession>
<evidence type="ECO:0000256" key="1">
    <source>
        <dbReference type="ARBA" id="ARBA00022705"/>
    </source>
</evidence>
<evidence type="ECO:0000259" key="3">
    <source>
        <dbReference type="PROSITE" id="PS50076"/>
    </source>
</evidence>
<dbReference type="GO" id="GO:0051082">
    <property type="term" value="F:unfolded protein binding"/>
    <property type="evidence" value="ECO:0007669"/>
    <property type="project" value="InterPro"/>
</dbReference>
<keyword evidence="2" id="KW-0143">Chaperone</keyword>
<dbReference type="GO" id="GO:0006260">
    <property type="term" value="P:DNA replication"/>
    <property type="evidence" value="ECO:0007669"/>
    <property type="project" value="UniProtKB-KW"/>
</dbReference>
<dbReference type="InterPro" id="IPR008971">
    <property type="entry name" value="HSP40/DnaJ_pept-bd"/>
</dbReference>
<dbReference type="PANTHER" id="PTHR43096">
    <property type="entry name" value="DNAJ HOMOLOG 1, MITOCHONDRIAL-RELATED"/>
    <property type="match status" value="1"/>
</dbReference>
<dbReference type="GO" id="GO:0005737">
    <property type="term" value="C:cytoplasm"/>
    <property type="evidence" value="ECO:0007669"/>
    <property type="project" value="TreeGrafter"/>
</dbReference>
<dbReference type="CDD" id="cd10747">
    <property type="entry name" value="DnaJ_C"/>
    <property type="match status" value="1"/>
</dbReference>
<dbReference type="RefSeq" id="WP_021166585.1">
    <property type="nucleotide sequence ID" value="NZ_CTRP01000015.1"/>
</dbReference>
<dbReference type="GO" id="GO:0042026">
    <property type="term" value="P:protein refolding"/>
    <property type="evidence" value="ECO:0007669"/>
    <property type="project" value="TreeGrafter"/>
</dbReference>
<keyword evidence="1" id="KW-0235">DNA replication</keyword>
<dbReference type="InterPro" id="IPR036410">
    <property type="entry name" value="HSP_DnaJ_Cys-rich_dom_sf"/>
</dbReference>
<gene>
    <name evidence="4" type="ORF">SpAn4DRAFT_4115</name>
</gene>
<dbReference type="SUPFAM" id="SSF46565">
    <property type="entry name" value="Chaperone J-domain"/>
    <property type="match status" value="1"/>
</dbReference>
<evidence type="ECO:0000256" key="2">
    <source>
        <dbReference type="ARBA" id="ARBA00023186"/>
    </source>
</evidence>
<sequence>MKYIDYYETLGISKTASEKEIKQAYRKLARQHHPDLHQGDAKAKAEEKFKLINEAYEVLGDPDKRSKYDQLGMNWQAGDNIHFDPTNPAGNQTYTYQRAADFDTSNFGFSDFFSSIFGQDFSRSEHGGSQARSANYKGEDVDANISLAINELIHGVEKELYLSLPNVCTTCHGQRFSQQGICPSCGGAGVIEDTRTVKVKIPAGLYPGATLRLKGLGGKGYGTGSAGDLHLHLQVTENTSWLVTGSDLETELIIYPEQAVLGDSIRVSTPHGPVQLKIQPNTHTGQRLRLKNKGLPKKQGLGDLYLKIRIDIPQNLSAAAKELYQQLLKLNTTEQETPETKIA</sequence>